<dbReference type="InterPro" id="IPR010003">
    <property type="entry name" value="HARP_dom"/>
</dbReference>
<feature type="compositionally biased region" description="Low complexity" evidence="5">
    <location>
        <begin position="71"/>
        <end position="88"/>
    </location>
</feature>
<dbReference type="GO" id="GO:0005524">
    <property type="term" value="F:ATP binding"/>
    <property type="evidence" value="ECO:0007669"/>
    <property type="project" value="InterPro"/>
</dbReference>
<name>A0A8S3ZJP8_9EUPU</name>
<feature type="domain" description="HARP" evidence="8">
    <location>
        <begin position="101"/>
        <end position="173"/>
    </location>
</feature>
<evidence type="ECO:0000259" key="7">
    <source>
        <dbReference type="PROSITE" id="PS51194"/>
    </source>
</evidence>
<dbReference type="InterPro" id="IPR001650">
    <property type="entry name" value="Helicase_C-like"/>
</dbReference>
<dbReference type="GO" id="GO:0016787">
    <property type="term" value="F:hydrolase activity"/>
    <property type="evidence" value="ECO:0007669"/>
    <property type="project" value="UniProtKB-KW"/>
</dbReference>
<gene>
    <name evidence="9" type="ORF">CUNI_LOCUS13498</name>
</gene>
<feature type="region of interest" description="Disordered" evidence="5">
    <location>
        <begin position="29"/>
        <end position="98"/>
    </location>
</feature>
<dbReference type="GO" id="GO:0043596">
    <property type="term" value="C:nuclear replication fork"/>
    <property type="evidence" value="ECO:0007669"/>
    <property type="project" value="TreeGrafter"/>
</dbReference>
<dbReference type="SMART" id="SM00487">
    <property type="entry name" value="DEXDc"/>
    <property type="match status" value="1"/>
</dbReference>
<comment type="caution">
    <text evidence="9">The sequence shown here is derived from an EMBL/GenBank/DDBJ whole genome shotgun (WGS) entry which is preliminary data.</text>
</comment>
<dbReference type="InterPro" id="IPR000330">
    <property type="entry name" value="SNF2_N"/>
</dbReference>
<evidence type="ECO:0000313" key="10">
    <source>
        <dbReference type="Proteomes" id="UP000678393"/>
    </source>
</evidence>
<evidence type="ECO:0000259" key="8">
    <source>
        <dbReference type="PROSITE" id="PS51467"/>
    </source>
</evidence>
<dbReference type="InterPro" id="IPR038718">
    <property type="entry name" value="SNF2-like_sf"/>
</dbReference>
<keyword evidence="2" id="KW-0378">Hydrolase</keyword>
<dbReference type="InterPro" id="IPR014001">
    <property type="entry name" value="Helicase_ATP-bd"/>
</dbReference>
<dbReference type="OrthoDB" id="2801544at2759"/>
<evidence type="ECO:0000256" key="3">
    <source>
        <dbReference type="ARBA" id="ARBA00023242"/>
    </source>
</evidence>
<dbReference type="PANTHER" id="PTHR45766">
    <property type="entry name" value="DNA ANNEALING HELICASE AND ENDONUCLEASE ZRANB3 FAMILY MEMBER"/>
    <property type="match status" value="1"/>
</dbReference>
<evidence type="ECO:0000313" key="9">
    <source>
        <dbReference type="EMBL" id="CAG5127940.1"/>
    </source>
</evidence>
<protein>
    <recommendedName>
        <fullName evidence="11">SWI/SNF-related matrix-associated actin-dependent regulator of chromatin subfamily A-like protein 1</fullName>
    </recommendedName>
</protein>
<comment type="subcellular location">
    <subcellularLocation>
        <location evidence="1">Nucleus</location>
    </subcellularLocation>
</comment>
<evidence type="ECO:0000256" key="1">
    <source>
        <dbReference type="ARBA" id="ARBA00004123"/>
    </source>
</evidence>
<feature type="region of interest" description="Disordered" evidence="5">
    <location>
        <begin position="740"/>
        <end position="769"/>
    </location>
</feature>
<evidence type="ECO:0000256" key="2">
    <source>
        <dbReference type="ARBA" id="ARBA00022801"/>
    </source>
</evidence>
<keyword evidence="10" id="KW-1185">Reference proteome</keyword>
<proteinExistence type="inferred from homology"/>
<dbReference type="Gene3D" id="3.40.50.10810">
    <property type="entry name" value="Tandem AAA-ATPase domain"/>
    <property type="match status" value="1"/>
</dbReference>
<evidence type="ECO:0000259" key="6">
    <source>
        <dbReference type="PROSITE" id="PS51192"/>
    </source>
</evidence>
<dbReference type="FunFam" id="3.40.50.300:FF:003021">
    <property type="entry name" value="Uncharacterized protein (Fragment)"/>
    <property type="match status" value="1"/>
</dbReference>
<evidence type="ECO:0000256" key="5">
    <source>
        <dbReference type="SAM" id="MobiDB-lite"/>
    </source>
</evidence>
<feature type="compositionally biased region" description="Polar residues" evidence="5">
    <location>
        <begin position="34"/>
        <end position="45"/>
    </location>
</feature>
<dbReference type="PROSITE" id="PS51192">
    <property type="entry name" value="HELICASE_ATP_BIND_1"/>
    <property type="match status" value="1"/>
</dbReference>
<evidence type="ECO:0000256" key="4">
    <source>
        <dbReference type="PROSITE-ProRule" id="PRU00800"/>
    </source>
</evidence>
<dbReference type="Gene3D" id="3.40.50.300">
    <property type="entry name" value="P-loop containing nucleotide triphosphate hydrolases"/>
    <property type="match status" value="1"/>
</dbReference>
<dbReference type="PANTHER" id="PTHR45766:SF6">
    <property type="entry name" value="SWI_SNF-RELATED MATRIX-ASSOCIATED ACTIN-DEPENDENT REGULATOR OF CHROMATIN SUBFAMILY A-LIKE PROTEIN 1"/>
    <property type="match status" value="1"/>
</dbReference>
<sequence length="848" mass="95426">MSMMSGQGLTEEQKQKIQENRLRALARRIEKQSPVKNSSSSQLTSGVVDLHPPNIRSTNFYSEKRDVNKGNSTSNNTGPNNYNSTSSSHGKDTNKVLKKNGVSNLRGKCVYIGKDTFSVEVGYSAPLLQYFKQLTTRQYDASTKVWSFKMEEYNTFIKGVQSFRPDIEIESLPRWIVQNFAFTNKTNVDALPKVDLSRVDEKLVTALLPFQLDGVKCAIQHNGRLLIADEMGLGKTLQAICVACYYRQEWPLLIVSPSSVRFDWAQQICRWLPSVAPCDINVVESSKSSFTSGMINILSYDLLSKKVEELKKQKFKVIIMDESHFLKNAKTVRTKAAVPLLKSAKRVLLLSGTPALSRPSELYSQITAVCPDLFKFHEFGLRYCAAKEMQWGWDYSSSSNMVELQALLEEKIMIRREKKDVLSQLPSKYRQVIMLDPSSVHKHKDLKAASKIMSNVKLKGLNKRGALLEYFHETCRAKLSAVRGYVLDLVESDKKFLVFAHHKEMLDCIEDGIKSEASHIQYIRIDGRTTSEQRHFFCSKFQACDSYKVAILSITAANAGINLSAANIVVFAELFWNPGILVQAEDRAHRIGQKDNVNIQYLVAQHTADDYIWPLVQGKLDTLSKAGLAKDDFADADTTRLKDNTQQTLLDMFSSEFIDDTIPDIQPADIEMPVDISVNSSSMTQLEKTPSKRQISITSFFERTPPKKMRLDEDAVSATQQPEHCERVVKVGKAEDEFMTTQQPDNHASIENKTLDKTGDLNKSRRDPGSVVCTVMPWLDEELTSQDCDGDESVQSSLTGNDESTNKSSQETITGTADSLNAACEESARDDPQDDLTWLEGLNWDDEM</sequence>
<dbReference type="InterPro" id="IPR027417">
    <property type="entry name" value="P-loop_NTPase"/>
</dbReference>
<reference evidence="9" key="1">
    <citation type="submission" date="2021-04" db="EMBL/GenBank/DDBJ databases">
        <authorList>
            <consortium name="Molecular Ecology Group"/>
        </authorList>
    </citation>
    <scope>NUCLEOTIDE SEQUENCE</scope>
</reference>
<feature type="domain" description="Helicase C-terminal" evidence="7">
    <location>
        <begin position="481"/>
        <end position="639"/>
    </location>
</feature>
<keyword evidence="3" id="KW-0539">Nucleus</keyword>
<dbReference type="SMART" id="SM00490">
    <property type="entry name" value="HELICc"/>
    <property type="match status" value="1"/>
</dbReference>
<dbReference type="Pfam" id="PF07443">
    <property type="entry name" value="HARP"/>
    <property type="match status" value="1"/>
</dbReference>
<dbReference type="PROSITE" id="PS51194">
    <property type="entry name" value="HELICASE_CTER"/>
    <property type="match status" value="1"/>
</dbReference>
<feature type="region of interest" description="Disordered" evidence="5">
    <location>
        <begin position="786"/>
        <end position="848"/>
    </location>
</feature>
<dbReference type="CDD" id="cd18010">
    <property type="entry name" value="DEXHc_HARP_SMARCAL1"/>
    <property type="match status" value="1"/>
</dbReference>
<feature type="compositionally biased region" description="Polar residues" evidence="5">
    <location>
        <begin position="793"/>
        <end position="819"/>
    </location>
</feature>
<dbReference type="Pfam" id="PF00176">
    <property type="entry name" value="SNF2-rel_dom"/>
    <property type="match status" value="1"/>
</dbReference>
<dbReference type="AlphaFoldDB" id="A0A8S3ZJP8"/>
<accession>A0A8S3ZJP8</accession>
<organism evidence="9 10">
    <name type="scientific">Candidula unifasciata</name>
    <dbReference type="NCBI Taxonomy" id="100452"/>
    <lineage>
        <taxon>Eukaryota</taxon>
        <taxon>Metazoa</taxon>
        <taxon>Spiralia</taxon>
        <taxon>Lophotrochozoa</taxon>
        <taxon>Mollusca</taxon>
        <taxon>Gastropoda</taxon>
        <taxon>Heterobranchia</taxon>
        <taxon>Euthyneura</taxon>
        <taxon>Panpulmonata</taxon>
        <taxon>Eupulmonata</taxon>
        <taxon>Stylommatophora</taxon>
        <taxon>Helicina</taxon>
        <taxon>Helicoidea</taxon>
        <taxon>Geomitridae</taxon>
        <taxon>Candidula</taxon>
    </lineage>
</organism>
<feature type="compositionally biased region" description="Basic and acidic residues" evidence="5">
    <location>
        <begin position="748"/>
        <end position="768"/>
    </location>
</feature>
<feature type="domain" description="Helicase ATP-binding" evidence="6">
    <location>
        <begin position="216"/>
        <end position="372"/>
    </location>
</feature>
<dbReference type="PROSITE" id="PS51467">
    <property type="entry name" value="HARP"/>
    <property type="match status" value="1"/>
</dbReference>
<dbReference type="SUPFAM" id="SSF52540">
    <property type="entry name" value="P-loop containing nucleoside triphosphate hydrolases"/>
    <property type="match status" value="2"/>
</dbReference>
<dbReference type="GO" id="GO:0031297">
    <property type="term" value="P:replication fork processing"/>
    <property type="evidence" value="ECO:0007669"/>
    <property type="project" value="TreeGrafter"/>
</dbReference>
<dbReference type="Pfam" id="PF00271">
    <property type="entry name" value="Helicase_C"/>
    <property type="match status" value="1"/>
</dbReference>
<dbReference type="EMBL" id="CAJHNH020002859">
    <property type="protein sequence ID" value="CAG5127940.1"/>
    <property type="molecule type" value="Genomic_DNA"/>
</dbReference>
<dbReference type="InterPro" id="IPR049730">
    <property type="entry name" value="SNF2/RAD54-like_C"/>
</dbReference>
<dbReference type="Proteomes" id="UP000678393">
    <property type="component" value="Unassembled WGS sequence"/>
</dbReference>
<comment type="similarity">
    <text evidence="4">Belongs to the SNF2/RAD54 helicase family. SMARCAL1 subfamily.</text>
</comment>
<dbReference type="GO" id="GO:0006281">
    <property type="term" value="P:DNA repair"/>
    <property type="evidence" value="ECO:0007669"/>
    <property type="project" value="TreeGrafter"/>
</dbReference>
<dbReference type="CDD" id="cd18793">
    <property type="entry name" value="SF2_C_SNF"/>
    <property type="match status" value="1"/>
</dbReference>
<evidence type="ECO:0008006" key="11">
    <source>
        <dbReference type="Google" id="ProtNLM"/>
    </source>
</evidence>